<keyword evidence="1 2" id="KW-0597">Phosphoprotein</keyword>
<name>A0A2H3NJH6_9BACT</name>
<dbReference type="Gene3D" id="3.40.720.10">
    <property type="entry name" value="Alkaline Phosphatase, subunit A"/>
    <property type="match status" value="1"/>
</dbReference>
<proteinExistence type="predicted"/>
<dbReference type="PANTHER" id="PTHR44591:SF3">
    <property type="entry name" value="RESPONSE REGULATORY DOMAIN-CONTAINING PROTEIN"/>
    <property type="match status" value="1"/>
</dbReference>
<evidence type="ECO:0000256" key="2">
    <source>
        <dbReference type="PROSITE-ProRule" id="PRU00169"/>
    </source>
</evidence>
<evidence type="ECO:0000313" key="4">
    <source>
        <dbReference type="EMBL" id="PEN05727.1"/>
    </source>
</evidence>
<dbReference type="Proteomes" id="UP000221024">
    <property type="component" value="Unassembled WGS sequence"/>
</dbReference>
<dbReference type="Pfam" id="PF00072">
    <property type="entry name" value="Response_reg"/>
    <property type="match status" value="1"/>
</dbReference>
<evidence type="ECO:0000313" key="5">
    <source>
        <dbReference type="Proteomes" id="UP000221024"/>
    </source>
</evidence>
<dbReference type="Pfam" id="PF08665">
    <property type="entry name" value="PglZ"/>
    <property type="match status" value="1"/>
</dbReference>
<dbReference type="CDD" id="cd00156">
    <property type="entry name" value="REC"/>
    <property type="match status" value="1"/>
</dbReference>
<organism evidence="4 5">
    <name type="scientific">Longimonas halophila</name>
    <dbReference type="NCBI Taxonomy" id="1469170"/>
    <lineage>
        <taxon>Bacteria</taxon>
        <taxon>Pseudomonadati</taxon>
        <taxon>Rhodothermota</taxon>
        <taxon>Rhodothermia</taxon>
        <taxon>Rhodothermales</taxon>
        <taxon>Salisaetaceae</taxon>
        <taxon>Longimonas</taxon>
    </lineage>
</organism>
<dbReference type="AlphaFoldDB" id="A0A2H3NJH6"/>
<dbReference type="SUPFAM" id="SSF52172">
    <property type="entry name" value="CheY-like"/>
    <property type="match status" value="1"/>
</dbReference>
<dbReference type="PANTHER" id="PTHR44591">
    <property type="entry name" value="STRESS RESPONSE REGULATOR PROTEIN 1"/>
    <property type="match status" value="1"/>
</dbReference>
<dbReference type="Gene3D" id="3.40.50.2300">
    <property type="match status" value="1"/>
</dbReference>
<evidence type="ECO:0000259" key="3">
    <source>
        <dbReference type="PROSITE" id="PS50110"/>
    </source>
</evidence>
<protein>
    <submittedName>
        <fullName evidence="4">Response regulator</fullName>
    </submittedName>
</protein>
<dbReference type="EMBL" id="PDEP01000011">
    <property type="protein sequence ID" value="PEN05727.1"/>
    <property type="molecule type" value="Genomic_DNA"/>
</dbReference>
<keyword evidence="5" id="KW-1185">Reference proteome</keyword>
<sequence length="523" mass="60547">MADAPRLLWVDDEVDLLRPHVMFLEEKGYDVSTVSNGADAIDLVREEPFSLVFLDEQMPGMDGLETLVELKETRPEVPVVMVTKSEEEDLMEKALGRQISDYLTKPVNPSQILLTCKRVLERTRLQQESQSEQYLQSFGKIDRTISQTDNAESWRTLYQRLVNYDLSLTGDEGARQIFDDQFKKANRRFGEFIEATYPDWIADLDRPRRHSDRPLLSHEILPEHVFPKLGEQPVVFFVIDCMRYDQWLQFEALLRPHFQIETDFHYSILPTATPYSRNAIFSGLLPLDLDERFPNLQSKAEEEEHSRNQYEEALLHDFMERRGLDDRSMRYDKLIATEDGRTFASQAQNLTQHDLSAVVVNFVDILAHSRSDSDVLKELAPDEAAYRSLTRTWFEHSWLLDALQTLSERDCTIVLTSDHGAVLSLRSSKVIGDRETSTALRYKHGRNLQCEEEEAIYVRDPETYGLPAPAMNTNYILAKEDFYFVYPTNFHHYEKLYRDTFQHGGASLEEMILPVATLTPKGS</sequence>
<dbReference type="SUPFAM" id="SSF53649">
    <property type="entry name" value="Alkaline phosphatase-like"/>
    <property type="match status" value="1"/>
</dbReference>
<feature type="domain" description="Response regulatory" evidence="3">
    <location>
        <begin position="6"/>
        <end position="120"/>
    </location>
</feature>
<gene>
    <name evidence="4" type="ORF">CRI93_11500</name>
</gene>
<dbReference type="OrthoDB" id="9813025at2"/>
<dbReference type="SMART" id="SM00448">
    <property type="entry name" value="REC"/>
    <property type="match status" value="1"/>
</dbReference>
<dbReference type="PROSITE" id="PS50110">
    <property type="entry name" value="RESPONSE_REGULATORY"/>
    <property type="match status" value="1"/>
</dbReference>
<evidence type="ECO:0000256" key="1">
    <source>
        <dbReference type="ARBA" id="ARBA00022553"/>
    </source>
</evidence>
<dbReference type="InterPro" id="IPR050595">
    <property type="entry name" value="Bact_response_regulator"/>
</dbReference>
<comment type="caution">
    <text evidence="4">The sequence shown here is derived from an EMBL/GenBank/DDBJ whole genome shotgun (WGS) entry which is preliminary data.</text>
</comment>
<reference evidence="4 5" key="1">
    <citation type="submission" date="2017-10" db="EMBL/GenBank/DDBJ databases">
        <title>Draft genome of Longimonas halophila.</title>
        <authorList>
            <person name="Goh K.M."/>
            <person name="Shamsir M.S."/>
            <person name="Lim S.W."/>
        </authorList>
    </citation>
    <scope>NUCLEOTIDE SEQUENCE [LARGE SCALE GENOMIC DNA]</scope>
    <source>
        <strain evidence="4 5">KCTC 42399</strain>
    </source>
</reference>
<dbReference type="RefSeq" id="WP_098062789.1">
    <property type="nucleotide sequence ID" value="NZ_PDEP01000011.1"/>
</dbReference>
<dbReference type="InterPro" id="IPR001789">
    <property type="entry name" value="Sig_transdc_resp-reg_receiver"/>
</dbReference>
<dbReference type="InterPro" id="IPR017850">
    <property type="entry name" value="Alkaline_phosphatase_core_sf"/>
</dbReference>
<dbReference type="GO" id="GO:0000160">
    <property type="term" value="P:phosphorelay signal transduction system"/>
    <property type="evidence" value="ECO:0007669"/>
    <property type="project" value="InterPro"/>
</dbReference>
<accession>A0A2H3NJH6</accession>
<feature type="modified residue" description="4-aspartylphosphate" evidence="2">
    <location>
        <position position="55"/>
    </location>
</feature>
<dbReference type="InterPro" id="IPR011006">
    <property type="entry name" value="CheY-like_superfamily"/>
</dbReference>